<dbReference type="HOGENOM" id="CLU_2867783_0_0_1"/>
<dbReference type="AlphaFoldDB" id="A0A067TPV9"/>
<organism evidence="2 3">
    <name type="scientific">Galerina marginata (strain CBS 339.88)</name>
    <dbReference type="NCBI Taxonomy" id="685588"/>
    <lineage>
        <taxon>Eukaryota</taxon>
        <taxon>Fungi</taxon>
        <taxon>Dikarya</taxon>
        <taxon>Basidiomycota</taxon>
        <taxon>Agaricomycotina</taxon>
        <taxon>Agaricomycetes</taxon>
        <taxon>Agaricomycetidae</taxon>
        <taxon>Agaricales</taxon>
        <taxon>Agaricineae</taxon>
        <taxon>Strophariaceae</taxon>
        <taxon>Galerina</taxon>
    </lineage>
</organism>
<dbReference type="Proteomes" id="UP000027222">
    <property type="component" value="Unassembled WGS sequence"/>
</dbReference>
<gene>
    <name evidence="2" type="ORF">GALMADRAFT_233951</name>
</gene>
<evidence type="ECO:0000256" key="1">
    <source>
        <dbReference type="SAM" id="MobiDB-lite"/>
    </source>
</evidence>
<dbReference type="EMBL" id="KL142367">
    <property type="protein sequence ID" value="KDR85226.1"/>
    <property type="molecule type" value="Genomic_DNA"/>
</dbReference>
<accession>A0A067TPV9</accession>
<feature type="region of interest" description="Disordered" evidence="1">
    <location>
        <begin position="1"/>
        <end position="42"/>
    </location>
</feature>
<evidence type="ECO:0000313" key="2">
    <source>
        <dbReference type="EMBL" id="KDR85226.1"/>
    </source>
</evidence>
<keyword evidence="3" id="KW-1185">Reference proteome</keyword>
<protein>
    <submittedName>
        <fullName evidence="2">Uncharacterized protein</fullName>
    </submittedName>
</protein>
<feature type="compositionally biased region" description="Low complexity" evidence="1">
    <location>
        <begin position="1"/>
        <end position="16"/>
    </location>
</feature>
<name>A0A067TPV9_GALM3</name>
<evidence type="ECO:0000313" key="3">
    <source>
        <dbReference type="Proteomes" id="UP000027222"/>
    </source>
</evidence>
<reference evidence="3" key="1">
    <citation type="journal article" date="2014" name="Proc. Natl. Acad. Sci. U.S.A.">
        <title>Extensive sampling of basidiomycete genomes demonstrates inadequacy of the white-rot/brown-rot paradigm for wood decay fungi.</title>
        <authorList>
            <person name="Riley R."/>
            <person name="Salamov A.A."/>
            <person name="Brown D.W."/>
            <person name="Nagy L.G."/>
            <person name="Floudas D."/>
            <person name="Held B.W."/>
            <person name="Levasseur A."/>
            <person name="Lombard V."/>
            <person name="Morin E."/>
            <person name="Otillar R."/>
            <person name="Lindquist E.A."/>
            <person name="Sun H."/>
            <person name="LaButti K.M."/>
            <person name="Schmutz J."/>
            <person name="Jabbour D."/>
            <person name="Luo H."/>
            <person name="Baker S.E."/>
            <person name="Pisabarro A.G."/>
            <person name="Walton J.D."/>
            <person name="Blanchette R.A."/>
            <person name="Henrissat B."/>
            <person name="Martin F."/>
            <person name="Cullen D."/>
            <person name="Hibbett D.S."/>
            <person name="Grigoriev I.V."/>
        </authorList>
    </citation>
    <scope>NUCLEOTIDE SEQUENCE [LARGE SCALE GENOMIC DNA]</scope>
    <source>
        <strain evidence="3">CBS 339.88</strain>
    </source>
</reference>
<sequence>MAPYLTSLTASLGASSEGPLTPSNPHIAKQYPKTLDGGENPSWSTWEENWGHVVRPLILSDVNL</sequence>
<proteinExistence type="predicted"/>